<dbReference type="SUPFAM" id="SSF54373">
    <property type="entry name" value="FAD-linked reductases, C-terminal domain"/>
    <property type="match status" value="1"/>
</dbReference>
<dbReference type="GO" id="GO:0050660">
    <property type="term" value="F:flavin adenine dinucleotide binding"/>
    <property type="evidence" value="ECO:0007669"/>
    <property type="project" value="InterPro"/>
</dbReference>
<evidence type="ECO:0000256" key="6">
    <source>
        <dbReference type="SAM" id="MobiDB-lite"/>
    </source>
</evidence>
<dbReference type="Gene3D" id="3.50.50.60">
    <property type="entry name" value="FAD/NAD(P)-binding domain"/>
    <property type="match status" value="1"/>
</dbReference>
<dbReference type="InterPro" id="IPR007867">
    <property type="entry name" value="GMC_OxRtase_C"/>
</dbReference>
<feature type="domain" description="Glucose-methanol-choline oxidoreductase N-terminal" evidence="8">
    <location>
        <begin position="302"/>
        <end position="316"/>
    </location>
</feature>
<keyword evidence="4 5" id="KW-0274">FAD</keyword>
<evidence type="ECO:0000256" key="7">
    <source>
        <dbReference type="SAM" id="SignalP"/>
    </source>
</evidence>
<dbReference type="Gene3D" id="3.30.560.10">
    <property type="entry name" value="Glucose Oxidase, domain 3"/>
    <property type="match status" value="1"/>
</dbReference>
<dbReference type="OMA" id="GHFMTIS"/>
<feature type="region of interest" description="Disordered" evidence="6">
    <location>
        <begin position="403"/>
        <end position="443"/>
    </location>
</feature>
<dbReference type="PROSITE" id="PS00624">
    <property type="entry name" value="GMC_OXRED_2"/>
    <property type="match status" value="1"/>
</dbReference>
<dbReference type="InterPro" id="IPR000172">
    <property type="entry name" value="GMC_OxRdtase_N"/>
</dbReference>
<dbReference type="GO" id="GO:0016614">
    <property type="term" value="F:oxidoreductase activity, acting on CH-OH group of donors"/>
    <property type="evidence" value="ECO:0007669"/>
    <property type="project" value="InterPro"/>
</dbReference>
<keyword evidence="10" id="KW-1185">Reference proteome</keyword>
<evidence type="ECO:0000256" key="1">
    <source>
        <dbReference type="ARBA" id="ARBA00001974"/>
    </source>
</evidence>
<dbReference type="InterPro" id="IPR012132">
    <property type="entry name" value="GMC_OxRdtase"/>
</dbReference>
<dbReference type="PIRSF" id="PIRSF000137">
    <property type="entry name" value="Alcohol_oxidase"/>
    <property type="match status" value="1"/>
</dbReference>
<reference evidence="10" key="1">
    <citation type="journal article" date="2017" name="Nat. Ecol. Evol.">
        <title>Genome expansion and lineage-specific genetic innovations in the forest pathogenic fungi Armillaria.</title>
        <authorList>
            <person name="Sipos G."/>
            <person name="Prasanna A.N."/>
            <person name="Walter M.C."/>
            <person name="O'Connor E."/>
            <person name="Balint B."/>
            <person name="Krizsan K."/>
            <person name="Kiss B."/>
            <person name="Hess J."/>
            <person name="Varga T."/>
            <person name="Slot J."/>
            <person name="Riley R."/>
            <person name="Boka B."/>
            <person name="Rigling D."/>
            <person name="Barry K."/>
            <person name="Lee J."/>
            <person name="Mihaltcheva S."/>
            <person name="LaButti K."/>
            <person name="Lipzen A."/>
            <person name="Waldron R."/>
            <person name="Moloney N.M."/>
            <person name="Sperisen C."/>
            <person name="Kredics L."/>
            <person name="Vagvoelgyi C."/>
            <person name="Patrignani A."/>
            <person name="Fitzpatrick D."/>
            <person name="Nagy I."/>
            <person name="Doyle S."/>
            <person name="Anderson J.B."/>
            <person name="Grigoriev I.V."/>
            <person name="Gueldener U."/>
            <person name="Muensterkoetter M."/>
            <person name="Nagy L.G."/>
        </authorList>
    </citation>
    <scope>NUCLEOTIDE SEQUENCE [LARGE SCALE GENOMIC DNA]</scope>
    <source>
        <strain evidence="10">Ar21-2</strain>
    </source>
</reference>
<evidence type="ECO:0000256" key="4">
    <source>
        <dbReference type="ARBA" id="ARBA00022827"/>
    </source>
</evidence>
<accession>A0A2H3D538</accession>
<keyword evidence="3" id="KW-0285">Flavoprotein</keyword>
<evidence type="ECO:0000256" key="3">
    <source>
        <dbReference type="ARBA" id="ARBA00022630"/>
    </source>
</evidence>
<keyword evidence="7" id="KW-0732">Signal</keyword>
<evidence type="ECO:0000259" key="8">
    <source>
        <dbReference type="PROSITE" id="PS00624"/>
    </source>
</evidence>
<dbReference type="PANTHER" id="PTHR11552">
    <property type="entry name" value="GLUCOSE-METHANOL-CHOLINE GMC OXIDOREDUCTASE"/>
    <property type="match status" value="1"/>
</dbReference>
<dbReference type="Pfam" id="PF00732">
    <property type="entry name" value="GMC_oxred_N"/>
    <property type="match status" value="1"/>
</dbReference>
<dbReference type="STRING" id="47427.A0A2H3D538"/>
<dbReference type="PANTHER" id="PTHR11552:SF147">
    <property type="entry name" value="CHOLINE DEHYDROGENASE, MITOCHONDRIAL"/>
    <property type="match status" value="1"/>
</dbReference>
<protein>
    <submittedName>
        <fullName evidence="9">Alcohol oxidase</fullName>
    </submittedName>
</protein>
<dbReference type="OrthoDB" id="269227at2759"/>
<proteinExistence type="inferred from homology"/>
<gene>
    <name evidence="9" type="ORF">ARMGADRAFT_1083989</name>
</gene>
<evidence type="ECO:0000313" key="10">
    <source>
        <dbReference type="Proteomes" id="UP000217790"/>
    </source>
</evidence>
<evidence type="ECO:0000256" key="5">
    <source>
        <dbReference type="PIRSR" id="PIRSR000137-2"/>
    </source>
</evidence>
<feature type="compositionally biased region" description="Polar residues" evidence="6">
    <location>
        <begin position="417"/>
        <end position="435"/>
    </location>
</feature>
<name>A0A2H3D538_ARMGA</name>
<dbReference type="Pfam" id="PF05199">
    <property type="entry name" value="GMC_oxred_C"/>
    <property type="match status" value="1"/>
</dbReference>
<organism evidence="9 10">
    <name type="scientific">Armillaria gallica</name>
    <name type="common">Bulbous honey fungus</name>
    <name type="synonym">Armillaria bulbosa</name>
    <dbReference type="NCBI Taxonomy" id="47427"/>
    <lineage>
        <taxon>Eukaryota</taxon>
        <taxon>Fungi</taxon>
        <taxon>Dikarya</taxon>
        <taxon>Basidiomycota</taxon>
        <taxon>Agaricomycotina</taxon>
        <taxon>Agaricomycetes</taxon>
        <taxon>Agaricomycetidae</taxon>
        <taxon>Agaricales</taxon>
        <taxon>Marasmiineae</taxon>
        <taxon>Physalacriaceae</taxon>
        <taxon>Armillaria</taxon>
    </lineage>
</organism>
<dbReference type="Proteomes" id="UP000217790">
    <property type="component" value="Unassembled WGS sequence"/>
</dbReference>
<feature type="chain" id="PRO_5013783058" evidence="7">
    <location>
        <begin position="19"/>
        <end position="599"/>
    </location>
</feature>
<sequence length="599" mass="64769">MRLLPSLVFLSLAGASLAGIYNDVDELPQNLNFDFIVVGGGTAGNVVANRLTENPSFSVLVLEAGPSPEGLLNHTVPFFSIFLRDQSPFDWNYTTVPQIGFNGRALQYPRGRILGGCSSMNRLAYVRGSSEDYDRYSNITGDRGWSWNEIQPYIRKNERWTSPTDNHDTSGQFNPAVHGFHGINSVSLAGFPSPIQDRVIQVTKELSGEFPFNLDYNSGFQLGVGWAQSTINHGKRSSSFTSYLGPEFIGRPNLHVLLNSQVTRLLQTNSAPAEFLTVEFAQSSDAPRQRITATKEVIVSTGSLETPKLLLNSGIGDPEQLSQFGIKPLVNIPDVGKNLSIQPMLTLSYFVNSTNTFDDIIRNLTLRSELIRQWSETDGGGPLGNGPYGTHQIFTRLSKNSTAFKTSPDPAAGPNTAHIQSGTQAGPNSISNGNISPPPEGHFMTISLSLNTPTSRGSIQLNTTNAFDQPLIDLGCLTTDFDVLALKEGIGNAQKFVGARAWDGYVLGPLSNITTSSSDAELEAFIRANASPNGHIVATASMSPQGAQHGVVDPDLRVKGIERLRVVDASILPFVPSANTQFAVYIVGERAADLIKAAW</sequence>
<dbReference type="InParanoid" id="A0A2H3D538"/>
<dbReference type="EMBL" id="KZ293670">
    <property type="protein sequence ID" value="PBK88884.1"/>
    <property type="molecule type" value="Genomic_DNA"/>
</dbReference>
<dbReference type="SUPFAM" id="SSF51905">
    <property type="entry name" value="FAD/NAD(P)-binding domain"/>
    <property type="match status" value="1"/>
</dbReference>
<feature type="signal peptide" evidence="7">
    <location>
        <begin position="1"/>
        <end position="18"/>
    </location>
</feature>
<comment type="cofactor">
    <cofactor evidence="1 5">
        <name>FAD</name>
        <dbReference type="ChEBI" id="CHEBI:57692"/>
    </cofactor>
</comment>
<dbReference type="AlphaFoldDB" id="A0A2H3D538"/>
<evidence type="ECO:0000256" key="2">
    <source>
        <dbReference type="ARBA" id="ARBA00010790"/>
    </source>
</evidence>
<evidence type="ECO:0000313" key="9">
    <source>
        <dbReference type="EMBL" id="PBK88884.1"/>
    </source>
</evidence>
<feature type="binding site" evidence="5">
    <location>
        <position position="262"/>
    </location>
    <ligand>
        <name>FAD</name>
        <dbReference type="ChEBI" id="CHEBI:57692"/>
    </ligand>
</feature>
<dbReference type="InterPro" id="IPR036188">
    <property type="entry name" value="FAD/NAD-bd_sf"/>
</dbReference>
<comment type="similarity">
    <text evidence="2">Belongs to the GMC oxidoreductase family.</text>
</comment>